<gene>
    <name evidence="7" type="primary">VvCHDp000980_1</name>
    <name evidence="7" type="ORF">CK203_031722</name>
</gene>
<dbReference type="InterPro" id="IPR027417">
    <property type="entry name" value="P-loop_NTPase"/>
</dbReference>
<comment type="caution">
    <text evidence="7">The sequence shown here is derived from an EMBL/GenBank/DDBJ whole genome shotgun (WGS) entry which is preliminary data.</text>
</comment>
<dbReference type="PANTHER" id="PTHR12755:SF3">
    <property type="entry name" value="POLYNUCLEOTIDE 5'-HYDROXYL-KINASE NOL9"/>
    <property type="match status" value="1"/>
</dbReference>
<feature type="domain" description="Clp1 P-loop" evidence="6">
    <location>
        <begin position="24"/>
        <end position="75"/>
    </location>
</feature>
<evidence type="ECO:0000259" key="6">
    <source>
        <dbReference type="Pfam" id="PF16575"/>
    </source>
</evidence>
<reference evidence="7 8" key="1">
    <citation type="journal article" date="2018" name="PLoS Genet.">
        <title>Population sequencing reveals clonal diversity and ancestral inbreeding in the grapevine cultivar Chardonnay.</title>
        <authorList>
            <person name="Roach M.J."/>
            <person name="Johnson D.L."/>
            <person name="Bohlmann J."/>
            <person name="van Vuuren H.J."/>
            <person name="Jones S.J."/>
            <person name="Pretorius I.S."/>
            <person name="Schmidt S.A."/>
            <person name="Borneman A.R."/>
        </authorList>
    </citation>
    <scope>NUCLEOTIDE SEQUENCE [LARGE SCALE GENOMIC DNA]</scope>
    <source>
        <strain evidence="8">cv. Chardonnay</strain>
        <tissue evidence="7">Leaf</tissue>
    </source>
</reference>
<dbReference type="Proteomes" id="UP000288805">
    <property type="component" value="Unassembled WGS sequence"/>
</dbReference>
<sequence length="284" mass="31774">MVRSCETIAYDSVTSPPPVALVCGAKNCGKTAFSRHLLNILLQRYQKVAYLDTDVGQTEFTPPGFLSLTVIDQLTPDLTIPCLKTPEREYCMLKGSKKPVKTELPLVVNTPGWVKGIGHDILVDVLKYIAPTHVVKINISAEGKNLPSGAFWLDEDHKESVNLIEVSSARQDSFKRSVLVQKDAGLLRDLRIMAYFRQCFPSNLNITTIKELAHALTSHPPYEIPISSIKIKHLHCQLVLKILKIYLHALALEREIPEDDARLLLVSRAYDNQRLRFGTGPGRP</sequence>
<dbReference type="InterPro" id="IPR032319">
    <property type="entry name" value="CLP1_P"/>
</dbReference>
<organism evidence="7 8">
    <name type="scientific">Vitis vinifera</name>
    <name type="common">Grape</name>
    <dbReference type="NCBI Taxonomy" id="29760"/>
    <lineage>
        <taxon>Eukaryota</taxon>
        <taxon>Viridiplantae</taxon>
        <taxon>Streptophyta</taxon>
        <taxon>Embryophyta</taxon>
        <taxon>Tracheophyta</taxon>
        <taxon>Spermatophyta</taxon>
        <taxon>Magnoliopsida</taxon>
        <taxon>eudicotyledons</taxon>
        <taxon>Gunneridae</taxon>
        <taxon>Pentapetalae</taxon>
        <taxon>rosids</taxon>
        <taxon>Vitales</taxon>
        <taxon>Vitaceae</taxon>
        <taxon>Viteae</taxon>
        <taxon>Vitis</taxon>
    </lineage>
</organism>
<dbReference type="Pfam" id="PF16575">
    <property type="entry name" value="CLP1_P"/>
    <property type="match status" value="2"/>
</dbReference>
<keyword evidence="2" id="KW-0808">Transferase</keyword>
<keyword evidence="4 7" id="KW-0418">Kinase</keyword>
<dbReference type="InterPro" id="IPR045116">
    <property type="entry name" value="Clp1/Grc3"/>
</dbReference>
<evidence type="ECO:0000256" key="4">
    <source>
        <dbReference type="ARBA" id="ARBA00022777"/>
    </source>
</evidence>
<dbReference type="GO" id="GO:0051731">
    <property type="term" value="F:polynucleotide 5'-hydroxyl-kinase activity"/>
    <property type="evidence" value="ECO:0007669"/>
    <property type="project" value="InterPro"/>
</dbReference>
<evidence type="ECO:0000313" key="8">
    <source>
        <dbReference type="Proteomes" id="UP000288805"/>
    </source>
</evidence>
<feature type="domain" description="Clp1 P-loop" evidence="6">
    <location>
        <begin position="100"/>
        <end position="197"/>
    </location>
</feature>
<keyword evidence="5" id="KW-0067">ATP-binding</keyword>
<keyword evidence="3" id="KW-0547">Nucleotide-binding</keyword>
<evidence type="ECO:0000256" key="1">
    <source>
        <dbReference type="ARBA" id="ARBA00011003"/>
    </source>
</evidence>
<evidence type="ECO:0000313" key="7">
    <source>
        <dbReference type="EMBL" id="RVW91263.1"/>
    </source>
</evidence>
<dbReference type="Gene3D" id="3.40.50.300">
    <property type="entry name" value="P-loop containing nucleotide triphosphate hydrolases"/>
    <property type="match status" value="1"/>
</dbReference>
<dbReference type="SUPFAM" id="SSF52540">
    <property type="entry name" value="P-loop containing nucleoside triphosphate hydrolases"/>
    <property type="match status" value="1"/>
</dbReference>
<accession>A0A438I3I5</accession>
<dbReference type="PANTHER" id="PTHR12755">
    <property type="entry name" value="CLEAVAGE/POLYADENYLATION FACTOR IA SUBUNIT CLP1P"/>
    <property type="match status" value="1"/>
</dbReference>
<evidence type="ECO:0000256" key="2">
    <source>
        <dbReference type="ARBA" id="ARBA00022679"/>
    </source>
</evidence>
<dbReference type="AlphaFoldDB" id="A0A438I3I5"/>
<dbReference type="EMBL" id="QGNW01000148">
    <property type="protein sequence ID" value="RVW91263.1"/>
    <property type="molecule type" value="Genomic_DNA"/>
</dbReference>
<dbReference type="GO" id="GO:0006396">
    <property type="term" value="P:RNA processing"/>
    <property type="evidence" value="ECO:0007669"/>
    <property type="project" value="InterPro"/>
</dbReference>
<name>A0A438I3I5_VITVI</name>
<evidence type="ECO:0000256" key="3">
    <source>
        <dbReference type="ARBA" id="ARBA00022741"/>
    </source>
</evidence>
<proteinExistence type="inferred from homology"/>
<dbReference type="GO" id="GO:0005524">
    <property type="term" value="F:ATP binding"/>
    <property type="evidence" value="ECO:0007669"/>
    <property type="project" value="UniProtKB-KW"/>
</dbReference>
<protein>
    <submittedName>
        <fullName evidence="7">Polynucleotide 5'-hydroxyl-kinase NOL9</fullName>
    </submittedName>
</protein>
<comment type="similarity">
    <text evidence="1">Belongs to the Clp1 family. NOL9/GRC3 subfamily.</text>
</comment>
<evidence type="ECO:0000256" key="5">
    <source>
        <dbReference type="ARBA" id="ARBA00022840"/>
    </source>
</evidence>